<gene>
    <name evidence="2" type="ORF">CFBP5506_15515</name>
</gene>
<proteinExistence type="predicted"/>
<protein>
    <submittedName>
        <fullName evidence="2">Histone acetyltransferase</fullName>
    </submittedName>
</protein>
<sequence length="180" mass="19996">MSGVSHSSFVSPEFIIRAATENWELQGVARLRHAVFVDEQRIFKLHDRDEVDDVAIPLAAITTMAAEPAEVVGTVRIHQPSPGIWWGSRLAVDCNYRRVGKLGAELIRLAVCSANGMGCVQFNAHVQQQNVPLFRRLHWDCVGPVDLHGVSHMHMRAALDHYPAILSPETGWCARSRRAG</sequence>
<evidence type="ECO:0000313" key="3">
    <source>
        <dbReference type="Proteomes" id="UP000305410"/>
    </source>
</evidence>
<dbReference type="GO" id="GO:0016747">
    <property type="term" value="F:acyltransferase activity, transferring groups other than amino-acyl groups"/>
    <property type="evidence" value="ECO:0007669"/>
    <property type="project" value="InterPro"/>
</dbReference>
<dbReference type="SUPFAM" id="SSF55729">
    <property type="entry name" value="Acyl-CoA N-acyltransferases (Nat)"/>
    <property type="match status" value="1"/>
</dbReference>
<organism evidence="2 3">
    <name type="scientific">Agrobacterium tumefaciens</name>
    <dbReference type="NCBI Taxonomy" id="358"/>
    <lineage>
        <taxon>Bacteria</taxon>
        <taxon>Pseudomonadati</taxon>
        <taxon>Pseudomonadota</taxon>
        <taxon>Alphaproteobacteria</taxon>
        <taxon>Hyphomicrobiales</taxon>
        <taxon>Rhizobiaceae</taxon>
        <taxon>Rhizobium/Agrobacterium group</taxon>
        <taxon>Agrobacterium</taxon>
        <taxon>Agrobacterium tumefaciens complex</taxon>
    </lineage>
</organism>
<dbReference type="InterPro" id="IPR016181">
    <property type="entry name" value="Acyl_CoA_acyltransferase"/>
</dbReference>
<dbReference type="InterPro" id="IPR000182">
    <property type="entry name" value="GNAT_dom"/>
</dbReference>
<evidence type="ECO:0000313" key="2">
    <source>
        <dbReference type="EMBL" id="WGM61089.1"/>
    </source>
</evidence>
<dbReference type="InterPro" id="IPR024035">
    <property type="entry name" value="MSMEG_0567_GNAT"/>
</dbReference>
<dbReference type="EMBL" id="CP122963">
    <property type="protein sequence ID" value="WGM61089.1"/>
    <property type="molecule type" value="Genomic_DNA"/>
</dbReference>
<dbReference type="NCBIfam" id="TIGR04045">
    <property type="entry name" value="MSMEG_0567_GNAT"/>
    <property type="match status" value="1"/>
</dbReference>
<dbReference type="PROSITE" id="PS51186">
    <property type="entry name" value="GNAT"/>
    <property type="match status" value="1"/>
</dbReference>
<dbReference type="AlphaFoldDB" id="A0AAF0KAH4"/>
<accession>A0AAF0KAH4</accession>
<dbReference type="RefSeq" id="WP_080794121.1">
    <property type="nucleotide sequence ID" value="NZ_CP122963.1"/>
</dbReference>
<name>A0AAF0KAH4_AGRTU</name>
<dbReference type="Gene3D" id="3.40.630.30">
    <property type="match status" value="1"/>
</dbReference>
<dbReference type="Proteomes" id="UP000305410">
    <property type="component" value="Chromosome Linear"/>
</dbReference>
<reference evidence="2" key="1">
    <citation type="submission" date="2019-04" db="EMBL/GenBank/DDBJ databases">
        <authorList>
            <person name="Chiang H.-Y."/>
            <person name="Huang Y.-Y."/>
            <person name="Chou L."/>
            <person name="Lai E.-M."/>
            <person name="Kuo C.-H."/>
        </authorList>
    </citation>
    <scope>NUCLEOTIDE SEQUENCE</scope>
    <source>
        <strain evidence="2">CFBP5506</strain>
    </source>
</reference>
<reference evidence="2" key="2">
    <citation type="submission" date="2023-04" db="EMBL/GenBank/DDBJ databases">
        <title>Complete genome sequence of Agrobacterium salinitolerans CFBP5506.</title>
        <authorList>
            <person name="Yen H.-C."/>
            <person name="Yan X.-H."/>
            <person name="Lai E.-M."/>
            <person name="Kuo C.-H."/>
        </authorList>
    </citation>
    <scope>NUCLEOTIDE SEQUENCE</scope>
    <source>
        <strain evidence="2">CFBP5506</strain>
    </source>
</reference>
<feature type="domain" description="N-acetyltransferase" evidence="1">
    <location>
        <begin position="14"/>
        <end position="169"/>
    </location>
</feature>
<evidence type="ECO:0000259" key="1">
    <source>
        <dbReference type="PROSITE" id="PS51186"/>
    </source>
</evidence>